<keyword evidence="8" id="KW-0175">Coiled coil</keyword>
<dbReference type="GO" id="GO:0051301">
    <property type="term" value="P:cell division"/>
    <property type="evidence" value="ECO:0007669"/>
    <property type="project" value="UniProtKB-KW"/>
</dbReference>
<dbReference type="Proteomes" id="UP001634394">
    <property type="component" value="Unassembled WGS sequence"/>
</dbReference>
<organism evidence="11 12">
    <name type="scientific">Sinanodonta woodiana</name>
    <name type="common">Chinese pond mussel</name>
    <name type="synonym">Anodonta woodiana</name>
    <dbReference type="NCBI Taxonomy" id="1069815"/>
    <lineage>
        <taxon>Eukaryota</taxon>
        <taxon>Metazoa</taxon>
        <taxon>Spiralia</taxon>
        <taxon>Lophotrochozoa</taxon>
        <taxon>Mollusca</taxon>
        <taxon>Bivalvia</taxon>
        <taxon>Autobranchia</taxon>
        <taxon>Heteroconchia</taxon>
        <taxon>Palaeoheterodonta</taxon>
        <taxon>Unionida</taxon>
        <taxon>Unionoidea</taxon>
        <taxon>Unionidae</taxon>
        <taxon>Unioninae</taxon>
        <taxon>Sinanodonta</taxon>
    </lineage>
</organism>
<evidence type="ECO:0000256" key="5">
    <source>
        <dbReference type="ARBA" id="ARBA00023134"/>
    </source>
</evidence>
<evidence type="ECO:0000256" key="1">
    <source>
        <dbReference type="ARBA" id="ARBA00004496"/>
    </source>
</evidence>
<evidence type="ECO:0000259" key="10">
    <source>
        <dbReference type="PROSITE" id="PS51719"/>
    </source>
</evidence>
<evidence type="ECO:0000256" key="2">
    <source>
        <dbReference type="ARBA" id="ARBA00022490"/>
    </source>
</evidence>
<comment type="subcellular location">
    <subcellularLocation>
        <location evidence="1">Cytoplasm</location>
    </subcellularLocation>
</comment>
<comment type="caution">
    <text evidence="11">The sequence shown here is derived from an EMBL/GenBank/DDBJ whole genome shotgun (WGS) entry which is preliminary data.</text>
</comment>
<feature type="region of interest" description="Disordered" evidence="9">
    <location>
        <begin position="107"/>
        <end position="128"/>
    </location>
</feature>
<dbReference type="InterPro" id="IPR016491">
    <property type="entry name" value="Septin"/>
</dbReference>
<keyword evidence="4 7" id="KW-0547">Nucleotide-binding</keyword>
<evidence type="ECO:0000256" key="6">
    <source>
        <dbReference type="ARBA" id="ARBA00023306"/>
    </source>
</evidence>
<dbReference type="InterPro" id="IPR030379">
    <property type="entry name" value="G_SEPTIN_dom"/>
</dbReference>
<dbReference type="SUPFAM" id="SSF52540">
    <property type="entry name" value="P-loop containing nucleoside triphosphate hydrolases"/>
    <property type="match status" value="1"/>
</dbReference>
<dbReference type="InterPro" id="IPR027417">
    <property type="entry name" value="P-loop_NTPase"/>
</dbReference>
<sequence length="597" mass="66855">MSDRYKSPLPKLSLSRQTSGGNPIKSSRLNPSAMNLTPARTVGLNGAGISLLGVSKFSASDANANASRASSLSANSMSTPNIQTGLTNDRRVHADVDRGMRQLTSQNQSKTSNTLLGLQPSDSVNNVPVRSNNALRPKSMEHKSEETASNQQITCVESTPVAQICEPKSDTLSVTLAQEMVTPSKEEQNTLAQSLTQTGVYTAPARLQAGNMEQDNEEVVPMPRPRRRLTKKFSIKRLDDDEFIGFATLPEQVHRKAVKKGFEFTMIVMGETGLGKSTLINSLFLTDLYKDRIVGSVNDCLSRTVSIEKKELEIEERGIKLKLTVVDTPGFNDAINAEESWLPVVHYIDRQFEQYYKAESGVNRKNIIDTRVHCCLYFISPYGHGLRPTDIAVMKLLHNKVNIVPLIAKSDLLTKAEVKRLKERIMKEIKENQISIYQFPDCDSDEDEDFKEQDRALKEAVPFAVVGSNTVVEAGGKKIRGRMYPWGIVEVENPNHCDFLKLRQMLISTHMQDLKDITADVHYENYRAQHIASEMSYAHKERGKLKRDSKMGNDDTEKLLQQKEAEIKKMQEMLARMQAQLQGVSPAKHMNGRVEAM</sequence>
<proteinExistence type="inferred from homology"/>
<evidence type="ECO:0000256" key="8">
    <source>
        <dbReference type="SAM" id="Coils"/>
    </source>
</evidence>
<dbReference type="AlphaFoldDB" id="A0ABD3V4N9"/>
<feature type="region of interest" description="Disordered" evidence="9">
    <location>
        <begin position="1"/>
        <end position="33"/>
    </location>
</feature>
<dbReference type="GO" id="GO:0005525">
    <property type="term" value="F:GTP binding"/>
    <property type="evidence" value="ECO:0007669"/>
    <property type="project" value="UniProtKB-KW"/>
</dbReference>
<evidence type="ECO:0000256" key="9">
    <source>
        <dbReference type="SAM" id="MobiDB-lite"/>
    </source>
</evidence>
<feature type="coiled-coil region" evidence="8">
    <location>
        <begin position="553"/>
        <end position="580"/>
    </location>
</feature>
<dbReference type="PANTHER" id="PTHR18884">
    <property type="entry name" value="SEPTIN"/>
    <property type="match status" value="1"/>
</dbReference>
<dbReference type="CDD" id="cd01850">
    <property type="entry name" value="CDC_Septin"/>
    <property type="match status" value="1"/>
</dbReference>
<protein>
    <recommendedName>
        <fullName evidence="10">Septin-type G domain-containing protein</fullName>
    </recommendedName>
</protein>
<keyword evidence="5 7" id="KW-0342">GTP-binding</keyword>
<keyword evidence="2" id="KW-0963">Cytoplasm</keyword>
<comment type="similarity">
    <text evidence="7">Belongs to the TRAFAC class TrmE-Era-EngA-EngB-Septin-like GTPase superfamily. Septin GTPase family.</text>
</comment>
<dbReference type="PROSITE" id="PS51719">
    <property type="entry name" value="G_SEPTIN"/>
    <property type="match status" value="1"/>
</dbReference>
<evidence type="ECO:0000256" key="3">
    <source>
        <dbReference type="ARBA" id="ARBA00022618"/>
    </source>
</evidence>
<feature type="domain" description="Septin-type G" evidence="10">
    <location>
        <begin position="260"/>
        <end position="533"/>
    </location>
</feature>
<dbReference type="EMBL" id="JBJQND010000013">
    <property type="protein sequence ID" value="KAL3856622.1"/>
    <property type="molecule type" value="Genomic_DNA"/>
</dbReference>
<dbReference type="Gene3D" id="3.40.50.300">
    <property type="entry name" value="P-loop containing nucleotide triphosphate hydrolases"/>
    <property type="match status" value="1"/>
</dbReference>
<name>A0ABD3V4N9_SINWO</name>
<dbReference type="GO" id="GO:0005737">
    <property type="term" value="C:cytoplasm"/>
    <property type="evidence" value="ECO:0007669"/>
    <property type="project" value="UniProtKB-SubCell"/>
</dbReference>
<accession>A0ABD3V4N9</accession>
<keyword evidence="6" id="KW-0131">Cell cycle</keyword>
<evidence type="ECO:0000313" key="12">
    <source>
        <dbReference type="Proteomes" id="UP001634394"/>
    </source>
</evidence>
<keyword evidence="12" id="KW-1185">Reference proteome</keyword>
<evidence type="ECO:0000256" key="4">
    <source>
        <dbReference type="ARBA" id="ARBA00022741"/>
    </source>
</evidence>
<evidence type="ECO:0000313" key="11">
    <source>
        <dbReference type="EMBL" id="KAL3856622.1"/>
    </source>
</evidence>
<gene>
    <name evidence="11" type="ORF">ACJMK2_011357</name>
</gene>
<reference evidence="11 12" key="1">
    <citation type="submission" date="2024-11" db="EMBL/GenBank/DDBJ databases">
        <title>Chromosome-level genome assembly of the freshwater bivalve Anodonta woodiana.</title>
        <authorList>
            <person name="Chen X."/>
        </authorList>
    </citation>
    <scope>NUCLEOTIDE SEQUENCE [LARGE SCALE GENOMIC DNA]</scope>
    <source>
        <strain evidence="11">MN2024</strain>
        <tissue evidence="11">Gills</tissue>
    </source>
</reference>
<dbReference type="FunFam" id="3.40.50.300:FF:000064">
    <property type="entry name" value="Septin 4"/>
    <property type="match status" value="1"/>
</dbReference>
<feature type="compositionally biased region" description="Polar residues" evidence="9">
    <location>
        <begin position="14"/>
        <end position="33"/>
    </location>
</feature>
<evidence type="ECO:0000256" key="7">
    <source>
        <dbReference type="RuleBase" id="RU004560"/>
    </source>
</evidence>
<keyword evidence="3" id="KW-0132">Cell division</keyword>
<dbReference type="Pfam" id="PF00735">
    <property type="entry name" value="Septin"/>
    <property type="match status" value="1"/>
</dbReference>